<dbReference type="GO" id="GO:0052601">
    <property type="term" value="F:limonene 1,2-monooxygenase [NAD(P)H) activity"/>
    <property type="evidence" value="ECO:0007669"/>
    <property type="project" value="UniProtKB-EC"/>
</dbReference>
<proteinExistence type="predicted"/>
<dbReference type="NCBIfam" id="TIGR03858">
    <property type="entry name" value="LLM_2I7G"/>
    <property type="match status" value="1"/>
</dbReference>
<accession>A0A1Y5RKG7</accession>
<dbReference type="Proteomes" id="UP000193862">
    <property type="component" value="Unassembled WGS sequence"/>
</dbReference>
<dbReference type="Pfam" id="PF00296">
    <property type="entry name" value="Bac_luciferase"/>
    <property type="match status" value="1"/>
</dbReference>
<organism evidence="4 5">
    <name type="scientific">Aquimixticola soesokkakensis</name>
    <dbReference type="NCBI Taxonomy" id="1519096"/>
    <lineage>
        <taxon>Bacteria</taxon>
        <taxon>Pseudomonadati</taxon>
        <taxon>Pseudomonadota</taxon>
        <taxon>Alphaproteobacteria</taxon>
        <taxon>Rhodobacterales</taxon>
        <taxon>Paracoccaceae</taxon>
        <taxon>Aquimixticola</taxon>
    </lineage>
</organism>
<dbReference type="PANTHER" id="PTHR30137:SF8">
    <property type="entry name" value="BLR5498 PROTEIN"/>
    <property type="match status" value="1"/>
</dbReference>
<evidence type="ECO:0000259" key="3">
    <source>
        <dbReference type="Pfam" id="PF00296"/>
    </source>
</evidence>
<evidence type="ECO:0000256" key="2">
    <source>
        <dbReference type="ARBA" id="ARBA00023033"/>
    </source>
</evidence>
<keyword evidence="1 4" id="KW-0560">Oxidoreductase</keyword>
<evidence type="ECO:0000313" key="4">
    <source>
        <dbReference type="EMBL" id="SLN16798.1"/>
    </source>
</evidence>
<gene>
    <name evidence="4" type="primary">limB_1</name>
    <name evidence="4" type="ORF">AQS8620_00337</name>
</gene>
<keyword evidence="5" id="KW-1185">Reference proteome</keyword>
<dbReference type="Gene3D" id="3.20.20.30">
    <property type="entry name" value="Luciferase-like domain"/>
    <property type="match status" value="1"/>
</dbReference>
<dbReference type="InterPro" id="IPR050766">
    <property type="entry name" value="Bact_Lucif_Oxidored"/>
</dbReference>
<dbReference type="AlphaFoldDB" id="A0A1Y5RKG7"/>
<keyword evidence="2 4" id="KW-0503">Monooxygenase</keyword>
<dbReference type="InterPro" id="IPR011251">
    <property type="entry name" value="Luciferase-like_dom"/>
</dbReference>
<reference evidence="4 5" key="1">
    <citation type="submission" date="2017-03" db="EMBL/GenBank/DDBJ databases">
        <authorList>
            <person name="Afonso C.L."/>
            <person name="Miller P.J."/>
            <person name="Scott M.A."/>
            <person name="Spackman E."/>
            <person name="Goraichik I."/>
            <person name="Dimitrov K.M."/>
            <person name="Suarez D.L."/>
            <person name="Swayne D.E."/>
        </authorList>
    </citation>
    <scope>NUCLEOTIDE SEQUENCE [LARGE SCALE GENOMIC DNA]</scope>
    <source>
        <strain evidence="4 5">CECT 8620</strain>
    </source>
</reference>
<dbReference type="GO" id="GO:0005829">
    <property type="term" value="C:cytosol"/>
    <property type="evidence" value="ECO:0007669"/>
    <property type="project" value="TreeGrafter"/>
</dbReference>
<dbReference type="RefSeq" id="WP_085835075.1">
    <property type="nucleotide sequence ID" value="NZ_FWFS01000001.1"/>
</dbReference>
<dbReference type="OrthoDB" id="9803968at2"/>
<dbReference type="EC" id="1.14.13.107" evidence="4"/>
<dbReference type="InterPro" id="IPR036661">
    <property type="entry name" value="Luciferase-like_sf"/>
</dbReference>
<evidence type="ECO:0000256" key="1">
    <source>
        <dbReference type="ARBA" id="ARBA00023002"/>
    </source>
</evidence>
<dbReference type="EMBL" id="FWFS01000001">
    <property type="protein sequence ID" value="SLN16798.1"/>
    <property type="molecule type" value="Genomic_DNA"/>
</dbReference>
<evidence type="ECO:0000313" key="5">
    <source>
        <dbReference type="Proteomes" id="UP000193862"/>
    </source>
</evidence>
<feature type="domain" description="Luciferase-like" evidence="3">
    <location>
        <begin position="22"/>
        <end position="304"/>
    </location>
</feature>
<dbReference type="InterPro" id="IPR022290">
    <property type="entry name" value="LLM_Atu2307-like"/>
</dbReference>
<protein>
    <submittedName>
        <fullName evidence="4">Limonene 1,2-monooxygenase</fullName>
        <ecNumber evidence="4">1.14.13.107</ecNumber>
    </submittedName>
</protein>
<sequence>MTHPIELGLDTFGDITVRDGKPNSHAQVLRDLVEEAKLADVSGVDFLGLGEHHRADYAVSAIEPILGAIAAQTTRLRFGSAVTVLSSDDPIRLFQRFATLAALSDNRAEIILGRGSFTESFPLFGFDLSDYEKLFEEKLDLFAKLLASDTVSWSGSIRPPLKKQGIWPQPEKPLRTWIGVGGSPDSVVRAATFNMPMLMAIIGGNPARFRPYAQLYREAHESMDQAVLPIGVHSMGHVAMSDKEAQERYFAPYCEMHDLIGKQRGWPRQTRAQFDQEIAHGSLYVGSPTTVATKIAATLKVLGASRFQLKYSAGPMEVDHILDHIKLYGEEVIPRVREMMAKQDA</sequence>
<name>A0A1Y5RKG7_9RHOB</name>
<dbReference type="SUPFAM" id="SSF51679">
    <property type="entry name" value="Bacterial luciferase-like"/>
    <property type="match status" value="1"/>
</dbReference>
<dbReference type="PANTHER" id="PTHR30137">
    <property type="entry name" value="LUCIFERASE-LIKE MONOOXYGENASE"/>
    <property type="match status" value="1"/>
</dbReference>